<comment type="subcellular location">
    <subcellularLocation>
        <location evidence="1">Cell membrane</location>
        <topology evidence="1">Multi-pass membrane protein</topology>
    </subcellularLocation>
</comment>
<evidence type="ECO:0000256" key="6">
    <source>
        <dbReference type="ARBA" id="ARBA00023136"/>
    </source>
</evidence>
<dbReference type="RefSeq" id="WP_013251374.1">
    <property type="nucleotide sequence ID" value="NC_014363.1"/>
</dbReference>
<dbReference type="EMBL" id="CP002106">
    <property type="protein sequence ID" value="ADK67622.1"/>
    <property type="molecule type" value="Genomic_DNA"/>
</dbReference>
<keyword evidence="4 8" id="KW-0812">Transmembrane</keyword>
<feature type="transmembrane region" description="Helical" evidence="8">
    <location>
        <begin position="139"/>
        <end position="159"/>
    </location>
</feature>
<dbReference type="HOGENOM" id="CLU_025255_0_0_11"/>
<organism evidence="9 10">
    <name type="scientific">Olsenella uli (strain ATCC 49627 / DSM 7084 / CCUG 31166 / CIP 109912 / JCM 12494 / LMG 11480 / NCIMB 702895 / VPI D76D-27C)</name>
    <name type="common">Lactobacillus uli</name>
    <dbReference type="NCBI Taxonomy" id="633147"/>
    <lineage>
        <taxon>Bacteria</taxon>
        <taxon>Bacillati</taxon>
        <taxon>Actinomycetota</taxon>
        <taxon>Coriobacteriia</taxon>
        <taxon>Coriobacteriales</taxon>
        <taxon>Atopobiaceae</taxon>
        <taxon>Olsenella</taxon>
    </lineage>
</organism>
<dbReference type="Pfam" id="PF03062">
    <property type="entry name" value="MBOAT"/>
    <property type="match status" value="1"/>
</dbReference>
<dbReference type="GO" id="GO:0016746">
    <property type="term" value="F:acyltransferase activity"/>
    <property type="evidence" value="ECO:0007669"/>
    <property type="project" value="UniProtKB-KW"/>
</dbReference>
<dbReference type="eggNOG" id="COG1696">
    <property type="taxonomic scope" value="Bacteria"/>
</dbReference>
<accession>E1QZ08</accession>
<sequence>MELYSAGFLLFLAVSLASYYLVGRLVPRGQWALLLVASLAFYGLVGSWETLWLVVLVALVTWAVPLAFVRMEGLSSRQRHALDDRRQRKAVKLRWRRRQRLVLLAALVACFGILAYLKYWNTLLYELGAAPSRGSLGLLLPLGISFYTFQSVAYLVDAYNAKVEPQRNFARHLLFVTWFPQMIQGPINRYDQLGPQLFAPHRWSEVDVSRALVTVGYGMVKKFVMADLLVGIITRLLSSVDAQTPGSLIVLAILMYSAQQYGDFSGGIDMVEGVSELFGVHMAPNFRRPYFSTSLADFWRRWHISLGQWMRDYVFYPFALTAPMKRLGKWSSARLGRHVGRTLPACVANVLVFLIVGIWHGADLHFVVWGLYNGLVIALSDLLRPAFDHLVGALRVDREGRPWHVFAVLRTFAVVNVGWYFDRIEDFGTSVLCLKSTLLNFDPAGLGPSLAALGLKPGERMQIMLAFVAIVVVFAQSLQEERRGHATQSCVAEDFLARPVLVRGATVVTLGLLVLSSFVFNVGGGFMYANY</sequence>
<dbReference type="PANTHER" id="PTHR13285:SF18">
    <property type="entry name" value="PROTEIN-CYSTEINE N-PALMITOYLTRANSFERASE RASP"/>
    <property type="match status" value="1"/>
</dbReference>
<reference evidence="9 10" key="1">
    <citation type="journal article" date="2010" name="Stand. Genomic Sci.">
        <title>Complete genome sequence of Olsenella uli type strain (VPI D76D-27C).</title>
        <authorList>
            <person name="Goker M."/>
            <person name="Held B."/>
            <person name="Lucas S."/>
            <person name="Nolan M."/>
            <person name="Yasawong M."/>
            <person name="Glavina Del Rio T."/>
            <person name="Tice H."/>
            <person name="Cheng J.F."/>
            <person name="Bruce D."/>
            <person name="Detter J.C."/>
            <person name="Tapia R."/>
            <person name="Han C."/>
            <person name="Goodwin L."/>
            <person name="Pitluck S."/>
            <person name="Liolios K."/>
            <person name="Ivanova N."/>
            <person name="Mavromatis K."/>
            <person name="Mikhailova N."/>
            <person name="Pati A."/>
            <person name="Chen A."/>
            <person name="Palaniappan K."/>
            <person name="Land M."/>
            <person name="Hauser L."/>
            <person name="Chang Y.J."/>
            <person name="Jeffries C.D."/>
            <person name="Rohde M."/>
            <person name="Sikorski J."/>
            <person name="Pukall R."/>
            <person name="Woyke T."/>
            <person name="Bristow J."/>
            <person name="Eisen J.A."/>
            <person name="Markowitz V."/>
            <person name="Hugenholtz P."/>
            <person name="Kyrpides N.C."/>
            <person name="Klenk H.P."/>
            <person name="Lapidus A."/>
        </authorList>
    </citation>
    <scope>NUCLEOTIDE SEQUENCE [LARGE SCALE GENOMIC DNA]</scope>
    <source>
        <strain evidence="10">ATCC 49627 / DSM 7084 / CIP 109912 / JCM 12494 / NCIMB 702895 / VPI D76D-27C</strain>
    </source>
</reference>
<dbReference type="InterPro" id="IPR028362">
    <property type="entry name" value="AlgI"/>
</dbReference>
<keyword evidence="6 7" id="KW-0472">Membrane</keyword>
<feature type="transmembrane region" description="Helical" evidence="8">
    <location>
        <begin position="461"/>
        <end position="479"/>
    </location>
</feature>
<keyword evidence="10" id="KW-1185">Reference proteome</keyword>
<feature type="transmembrane region" description="Helical" evidence="8">
    <location>
        <begin position="51"/>
        <end position="69"/>
    </location>
</feature>
<evidence type="ECO:0000256" key="2">
    <source>
        <dbReference type="ARBA" id="ARBA00010323"/>
    </source>
</evidence>
<keyword evidence="7" id="KW-0012">Acyltransferase</keyword>
<evidence type="ECO:0000256" key="4">
    <source>
        <dbReference type="ARBA" id="ARBA00022692"/>
    </source>
</evidence>
<keyword evidence="3 7" id="KW-1003">Cell membrane</keyword>
<dbReference type="InterPro" id="IPR024194">
    <property type="entry name" value="Ac/AlaTfrase_AlgI/DltB"/>
</dbReference>
<name>E1QZ08_OLSUV</name>
<evidence type="ECO:0000256" key="1">
    <source>
        <dbReference type="ARBA" id="ARBA00004651"/>
    </source>
</evidence>
<feature type="transmembrane region" description="Helical" evidence="8">
    <location>
        <begin position="6"/>
        <end position="22"/>
    </location>
</feature>
<dbReference type="InterPro" id="IPR051085">
    <property type="entry name" value="MB_O-acyltransferase"/>
</dbReference>
<gene>
    <name evidence="9" type="ordered locus">Olsu_0507</name>
</gene>
<dbReference type="KEGG" id="ols:Olsu_0507"/>
<evidence type="ECO:0000313" key="9">
    <source>
        <dbReference type="EMBL" id="ADK67622.1"/>
    </source>
</evidence>
<dbReference type="GeneID" id="78511945"/>
<dbReference type="STRING" id="633147.Olsu_0507"/>
<dbReference type="OrthoDB" id="139172at2"/>
<dbReference type="PIRSF" id="PIRSF500217">
    <property type="entry name" value="AlgI"/>
    <property type="match status" value="1"/>
</dbReference>
<evidence type="ECO:0000256" key="8">
    <source>
        <dbReference type="SAM" id="Phobius"/>
    </source>
</evidence>
<dbReference type="GO" id="GO:0042121">
    <property type="term" value="P:alginic acid biosynthetic process"/>
    <property type="evidence" value="ECO:0007669"/>
    <property type="project" value="InterPro"/>
</dbReference>
<evidence type="ECO:0000256" key="3">
    <source>
        <dbReference type="ARBA" id="ARBA00022475"/>
    </source>
</evidence>
<evidence type="ECO:0000313" key="10">
    <source>
        <dbReference type="Proteomes" id="UP000000333"/>
    </source>
</evidence>
<feature type="transmembrane region" description="Helical" evidence="8">
    <location>
        <begin position="29"/>
        <end position="45"/>
    </location>
</feature>
<feature type="transmembrane region" description="Helical" evidence="8">
    <location>
        <begin position="101"/>
        <end position="119"/>
    </location>
</feature>
<dbReference type="PIRSF" id="PIRSF016636">
    <property type="entry name" value="AlgI_DltB"/>
    <property type="match status" value="1"/>
</dbReference>
<protein>
    <submittedName>
        <fullName evidence="9">Membrane bound O-acyl transferase MBOAT family protein</fullName>
    </submittedName>
</protein>
<evidence type="ECO:0000256" key="7">
    <source>
        <dbReference type="PIRNR" id="PIRNR016636"/>
    </source>
</evidence>
<keyword evidence="5 8" id="KW-1133">Transmembrane helix</keyword>
<dbReference type="GO" id="GO:0005886">
    <property type="term" value="C:plasma membrane"/>
    <property type="evidence" value="ECO:0007669"/>
    <property type="project" value="UniProtKB-SubCell"/>
</dbReference>
<feature type="transmembrane region" description="Helical" evidence="8">
    <location>
        <begin position="500"/>
        <end position="529"/>
    </location>
</feature>
<dbReference type="AlphaFoldDB" id="E1QZ08"/>
<evidence type="ECO:0000256" key="5">
    <source>
        <dbReference type="ARBA" id="ARBA00022989"/>
    </source>
</evidence>
<proteinExistence type="inferred from homology"/>
<dbReference type="Proteomes" id="UP000000333">
    <property type="component" value="Chromosome"/>
</dbReference>
<dbReference type="InterPro" id="IPR004299">
    <property type="entry name" value="MBOAT_fam"/>
</dbReference>
<feature type="transmembrane region" description="Helical" evidence="8">
    <location>
        <begin position="342"/>
        <end position="360"/>
    </location>
</feature>
<dbReference type="PANTHER" id="PTHR13285">
    <property type="entry name" value="ACYLTRANSFERASE"/>
    <property type="match status" value="1"/>
</dbReference>
<comment type="similarity">
    <text evidence="2 7">Belongs to the membrane-bound acyltransferase family.</text>
</comment>
<keyword evidence="7 9" id="KW-0808">Transferase</keyword>